<evidence type="ECO:0000313" key="2">
    <source>
        <dbReference type="EMBL" id="HFJ53073.1"/>
    </source>
</evidence>
<dbReference type="AlphaFoldDB" id="A0A7C1SER3"/>
<organism evidence="1">
    <name type="scientific">candidate division WOR-3 bacterium</name>
    <dbReference type="NCBI Taxonomy" id="2052148"/>
    <lineage>
        <taxon>Bacteria</taxon>
        <taxon>Bacteria division WOR-3</taxon>
    </lineage>
</organism>
<dbReference type="Pfam" id="PF14385">
    <property type="entry name" value="DUF4416"/>
    <property type="match status" value="1"/>
</dbReference>
<dbReference type="EMBL" id="DSTU01000001">
    <property type="protein sequence ID" value="HFJ53073.1"/>
    <property type="molecule type" value="Genomic_DNA"/>
</dbReference>
<name>A0A7C1SER3_UNCW3</name>
<gene>
    <name evidence="1" type="ORF">ENP94_06420</name>
    <name evidence="2" type="ORF">ENS16_00035</name>
</gene>
<proteinExistence type="predicted"/>
<accession>A0A7C1SER3</accession>
<comment type="caution">
    <text evidence="1">The sequence shown here is derived from an EMBL/GenBank/DDBJ whole genome shotgun (WGS) entry which is preliminary data.</text>
</comment>
<reference evidence="1" key="1">
    <citation type="journal article" date="2020" name="mSystems">
        <title>Genome- and Community-Level Interaction Insights into Carbon Utilization and Element Cycling Functions of Hydrothermarchaeota in Hydrothermal Sediment.</title>
        <authorList>
            <person name="Zhou Z."/>
            <person name="Liu Y."/>
            <person name="Xu W."/>
            <person name="Pan J."/>
            <person name="Luo Z.H."/>
            <person name="Li M."/>
        </authorList>
    </citation>
    <scope>NUCLEOTIDE SEQUENCE [LARGE SCALE GENOMIC DNA]</scope>
    <source>
        <strain evidence="1">SpSt-265</strain>
        <strain evidence="2">SpSt-465</strain>
    </source>
</reference>
<dbReference type="EMBL" id="DSLG01000007">
    <property type="protein sequence ID" value="HEA87624.1"/>
    <property type="molecule type" value="Genomic_DNA"/>
</dbReference>
<dbReference type="InterPro" id="IPR025529">
    <property type="entry name" value="DUF4416"/>
</dbReference>
<evidence type="ECO:0000313" key="1">
    <source>
        <dbReference type="EMBL" id="HEA87624.1"/>
    </source>
</evidence>
<sequence length="170" mass="19695">MIKPARLLIAVLARQPELINTAEPELISAFGPILLRSPVINWNFSRYYEPEMGPDLVRQWLLFQPPVLPYQLSQLKDKTMEIEDRFRDENGNRRLNLDPGILTLHNLVLATTKDYSHRIALTPELYAEVTLIFHQGNYQPLPWTYPDYKTETCLNFLSACRRTLLAPAES</sequence>
<protein>
    <submittedName>
        <fullName evidence="1">DUF4416 family protein</fullName>
    </submittedName>
</protein>